<dbReference type="EMBL" id="JAGTJR010000054">
    <property type="protein sequence ID" value="KAH7026938.1"/>
    <property type="molecule type" value="Genomic_DNA"/>
</dbReference>
<evidence type="ECO:0000259" key="7">
    <source>
        <dbReference type="PROSITE" id="PS50850"/>
    </source>
</evidence>
<feature type="transmembrane region" description="Helical" evidence="6">
    <location>
        <begin position="346"/>
        <end position="371"/>
    </location>
</feature>
<feature type="compositionally biased region" description="Polar residues" evidence="5">
    <location>
        <begin position="37"/>
        <end position="47"/>
    </location>
</feature>
<protein>
    <submittedName>
        <fullName evidence="8">Bicyclomycin resistance protein</fullName>
    </submittedName>
</protein>
<dbReference type="PROSITE" id="PS50850">
    <property type="entry name" value="MFS"/>
    <property type="match status" value="1"/>
</dbReference>
<gene>
    <name evidence="8" type="ORF">B0J12DRAFT_722104</name>
</gene>
<keyword evidence="4 6" id="KW-0472">Membrane</keyword>
<feature type="transmembrane region" description="Helical" evidence="6">
    <location>
        <begin position="486"/>
        <end position="506"/>
    </location>
</feature>
<sequence>MGSIGDIYPTTHSTDSANLEKPSASTTSSRNDDGTFLQRSETGTSSLHDAEATPVQTPGALEWDGPDDPDNPFNWSHAKRGLITLTVGLIGFTVTLGSSVYTPASSEVAQKFNVSKTAALLGLTLYTIGLGFGPVLAAPISEIYGRNVVYKTSIPVAALFTLGAGFSNNFASLLVCRFFAGFFAGPVLAVGAGTNADMWPERYATIGVTAFVLWPFAGPALGPFIGGFVAQYKGWRWTQWVILFASAGVYLMLLFVPETYKKAILKKRAKNRGLGPPKTAGPQGAAAIKFLLTVTLLRPVHMLFTEPIVTCISLYVAFAFAVLFAFFAAFPIVFGGVYGFDTAQTGMTFLAVGLGVVLSGLTAVACDLCLYQPTYRRTIAAGKTATAPENRLYVSMMGCFGIPVGLFWLAWSARPSVHWASCVVAAVPFAWGNLSVFIGTSQYLVHAYGPLTGASAIAANGLARYTIAGVFPLFTIQMYEKLGIDWATSLLGFISLAMLPIPWVLFKWGPQIRAKSRYDTVNA</sequence>
<evidence type="ECO:0000256" key="6">
    <source>
        <dbReference type="SAM" id="Phobius"/>
    </source>
</evidence>
<feature type="transmembrane region" description="Helical" evidence="6">
    <location>
        <begin position="417"/>
        <end position="439"/>
    </location>
</feature>
<name>A0ABQ8FWR9_9PEZI</name>
<dbReference type="Proteomes" id="UP000774617">
    <property type="component" value="Unassembled WGS sequence"/>
</dbReference>
<feature type="transmembrane region" description="Helical" evidence="6">
    <location>
        <begin position="451"/>
        <end position="474"/>
    </location>
</feature>
<reference evidence="8 9" key="1">
    <citation type="journal article" date="2021" name="Nat. Commun.">
        <title>Genetic determinants of endophytism in the Arabidopsis root mycobiome.</title>
        <authorList>
            <person name="Mesny F."/>
            <person name="Miyauchi S."/>
            <person name="Thiergart T."/>
            <person name="Pickel B."/>
            <person name="Atanasova L."/>
            <person name="Karlsson M."/>
            <person name="Huettel B."/>
            <person name="Barry K.W."/>
            <person name="Haridas S."/>
            <person name="Chen C."/>
            <person name="Bauer D."/>
            <person name="Andreopoulos W."/>
            <person name="Pangilinan J."/>
            <person name="LaButti K."/>
            <person name="Riley R."/>
            <person name="Lipzen A."/>
            <person name="Clum A."/>
            <person name="Drula E."/>
            <person name="Henrissat B."/>
            <person name="Kohler A."/>
            <person name="Grigoriev I.V."/>
            <person name="Martin F.M."/>
            <person name="Hacquard S."/>
        </authorList>
    </citation>
    <scope>NUCLEOTIDE SEQUENCE [LARGE SCALE GENOMIC DNA]</scope>
    <source>
        <strain evidence="8 9">MPI-SDFR-AT-0080</strain>
    </source>
</reference>
<dbReference type="PANTHER" id="PTHR23502:SF182">
    <property type="entry name" value="POLYAMINE TRANSPORTER, PUTATIVE-RELATED"/>
    <property type="match status" value="1"/>
</dbReference>
<comment type="subcellular location">
    <subcellularLocation>
        <location evidence="1">Membrane</location>
        <topology evidence="1">Multi-pass membrane protein</topology>
    </subcellularLocation>
</comment>
<feature type="transmembrane region" description="Helical" evidence="6">
    <location>
        <begin position="392"/>
        <end position="411"/>
    </location>
</feature>
<dbReference type="Gene3D" id="1.20.1250.20">
    <property type="entry name" value="MFS general substrate transporter like domains"/>
    <property type="match status" value="1"/>
</dbReference>
<feature type="transmembrane region" description="Helical" evidence="6">
    <location>
        <begin position="82"/>
        <end position="102"/>
    </location>
</feature>
<evidence type="ECO:0000256" key="5">
    <source>
        <dbReference type="SAM" id="MobiDB-lite"/>
    </source>
</evidence>
<evidence type="ECO:0000256" key="4">
    <source>
        <dbReference type="ARBA" id="ARBA00023136"/>
    </source>
</evidence>
<accession>A0ABQ8FWR9</accession>
<evidence type="ECO:0000256" key="2">
    <source>
        <dbReference type="ARBA" id="ARBA00022692"/>
    </source>
</evidence>
<feature type="transmembrane region" description="Helical" evidence="6">
    <location>
        <begin position="148"/>
        <end position="166"/>
    </location>
</feature>
<dbReference type="InterPro" id="IPR036259">
    <property type="entry name" value="MFS_trans_sf"/>
</dbReference>
<feature type="transmembrane region" description="Helical" evidence="6">
    <location>
        <begin position="203"/>
        <end position="225"/>
    </location>
</feature>
<evidence type="ECO:0000313" key="8">
    <source>
        <dbReference type="EMBL" id="KAH7026938.1"/>
    </source>
</evidence>
<feature type="transmembrane region" description="Helical" evidence="6">
    <location>
        <begin position="114"/>
        <end position="136"/>
    </location>
</feature>
<proteinExistence type="predicted"/>
<feature type="region of interest" description="Disordered" evidence="5">
    <location>
        <begin position="1"/>
        <end position="70"/>
    </location>
</feature>
<keyword evidence="3 6" id="KW-1133">Transmembrane helix</keyword>
<organism evidence="8 9">
    <name type="scientific">Macrophomina phaseolina</name>
    <dbReference type="NCBI Taxonomy" id="35725"/>
    <lineage>
        <taxon>Eukaryota</taxon>
        <taxon>Fungi</taxon>
        <taxon>Dikarya</taxon>
        <taxon>Ascomycota</taxon>
        <taxon>Pezizomycotina</taxon>
        <taxon>Dothideomycetes</taxon>
        <taxon>Dothideomycetes incertae sedis</taxon>
        <taxon>Botryosphaeriales</taxon>
        <taxon>Botryosphaeriaceae</taxon>
        <taxon>Macrophomina</taxon>
    </lineage>
</organism>
<comment type="caution">
    <text evidence="8">The sequence shown here is derived from an EMBL/GenBank/DDBJ whole genome shotgun (WGS) entry which is preliminary data.</text>
</comment>
<dbReference type="CDD" id="cd17323">
    <property type="entry name" value="MFS_Tpo1_MDR_like"/>
    <property type="match status" value="1"/>
</dbReference>
<feature type="domain" description="Major facilitator superfamily (MFS) profile" evidence="7">
    <location>
        <begin position="83"/>
        <end position="523"/>
    </location>
</feature>
<keyword evidence="9" id="KW-1185">Reference proteome</keyword>
<dbReference type="InterPro" id="IPR011701">
    <property type="entry name" value="MFS"/>
</dbReference>
<feature type="transmembrane region" description="Helical" evidence="6">
    <location>
        <begin position="237"/>
        <end position="256"/>
    </location>
</feature>
<dbReference type="SUPFAM" id="SSF103473">
    <property type="entry name" value="MFS general substrate transporter"/>
    <property type="match status" value="1"/>
</dbReference>
<evidence type="ECO:0000256" key="1">
    <source>
        <dbReference type="ARBA" id="ARBA00004141"/>
    </source>
</evidence>
<dbReference type="PANTHER" id="PTHR23502">
    <property type="entry name" value="MAJOR FACILITATOR SUPERFAMILY"/>
    <property type="match status" value="1"/>
</dbReference>
<feature type="compositionally biased region" description="Polar residues" evidence="5">
    <location>
        <begin position="10"/>
        <end position="29"/>
    </location>
</feature>
<evidence type="ECO:0000256" key="3">
    <source>
        <dbReference type="ARBA" id="ARBA00022989"/>
    </source>
</evidence>
<evidence type="ECO:0000313" key="9">
    <source>
        <dbReference type="Proteomes" id="UP000774617"/>
    </source>
</evidence>
<keyword evidence="2 6" id="KW-0812">Transmembrane</keyword>
<feature type="transmembrane region" description="Helical" evidence="6">
    <location>
        <begin position="172"/>
        <end position="191"/>
    </location>
</feature>
<dbReference type="InterPro" id="IPR020846">
    <property type="entry name" value="MFS_dom"/>
</dbReference>
<dbReference type="Pfam" id="PF07690">
    <property type="entry name" value="MFS_1"/>
    <property type="match status" value="1"/>
</dbReference>
<feature type="transmembrane region" description="Helical" evidence="6">
    <location>
        <begin position="308"/>
        <end position="334"/>
    </location>
</feature>